<dbReference type="AlphaFoldDB" id="A0A0W7WPJ6"/>
<keyword evidence="2" id="KW-1185">Reference proteome</keyword>
<evidence type="ECO:0000313" key="1">
    <source>
        <dbReference type="EMBL" id="KUF12420.1"/>
    </source>
</evidence>
<name>A0A0W7WPJ6_9RHOB</name>
<gene>
    <name evidence="1" type="ORF">AVJ23_01440</name>
</gene>
<organism evidence="1 2">
    <name type="scientific">Pseudoponticoccus marisrubri</name>
    <dbReference type="NCBI Taxonomy" id="1685382"/>
    <lineage>
        <taxon>Bacteria</taxon>
        <taxon>Pseudomonadati</taxon>
        <taxon>Pseudomonadota</taxon>
        <taxon>Alphaproteobacteria</taxon>
        <taxon>Rhodobacterales</taxon>
        <taxon>Roseobacteraceae</taxon>
        <taxon>Pseudoponticoccus</taxon>
    </lineage>
</organism>
<protein>
    <recommendedName>
        <fullName evidence="3">Haloacid dehalogenase</fullName>
    </recommendedName>
</protein>
<dbReference type="EMBL" id="LPXO01000001">
    <property type="protein sequence ID" value="KUF12420.1"/>
    <property type="molecule type" value="Genomic_DNA"/>
</dbReference>
<dbReference type="PANTHER" id="PTHR43611:SF3">
    <property type="entry name" value="FLAVIN MONONUCLEOTIDE HYDROLASE 1, CHLOROPLATIC"/>
    <property type="match status" value="1"/>
</dbReference>
<dbReference type="NCBIfam" id="TIGR01509">
    <property type="entry name" value="HAD-SF-IA-v3"/>
    <property type="match status" value="1"/>
</dbReference>
<dbReference type="SUPFAM" id="SSF56784">
    <property type="entry name" value="HAD-like"/>
    <property type="match status" value="1"/>
</dbReference>
<dbReference type="Pfam" id="PF00702">
    <property type="entry name" value="Hydrolase"/>
    <property type="match status" value="1"/>
</dbReference>
<sequence length="202" mass="22814">MTQPDLIVWDFDGVLNANMRNGRTFWSETMKADLGIDPAVFRGDMFSSRDFHDILRGRRDLLAHVSDWLGRNGHALTGAEFLAYWFEKDAHPDPELQRLIAAHPARHVIGTNNEHHRCRYIEEEMGYAAIVERVFSSGRMGAAKPDPGFFAQIERWSGLAPSRILLVDDLAANIAAARARGWQGFHFTDDSRDALPVRLGLD</sequence>
<dbReference type="OrthoDB" id="9807742at2"/>
<accession>A0A0W7WPJ6</accession>
<dbReference type="InterPro" id="IPR006439">
    <property type="entry name" value="HAD-SF_hydro_IA"/>
</dbReference>
<dbReference type="Gene3D" id="3.40.50.1000">
    <property type="entry name" value="HAD superfamily/HAD-like"/>
    <property type="match status" value="1"/>
</dbReference>
<dbReference type="RefSeq" id="WP_058860366.1">
    <property type="nucleotide sequence ID" value="NZ_LPXO01000001.1"/>
</dbReference>
<dbReference type="InterPro" id="IPR023214">
    <property type="entry name" value="HAD_sf"/>
</dbReference>
<dbReference type="STRING" id="1685382.AVJ23_01440"/>
<dbReference type="Proteomes" id="UP000054396">
    <property type="component" value="Unassembled WGS sequence"/>
</dbReference>
<dbReference type="PANTHER" id="PTHR43611">
    <property type="entry name" value="ALPHA-D-GLUCOSE 1-PHOSPHATE PHOSPHATASE"/>
    <property type="match status" value="1"/>
</dbReference>
<comment type="caution">
    <text evidence="1">The sequence shown here is derived from an EMBL/GenBank/DDBJ whole genome shotgun (WGS) entry which is preliminary data.</text>
</comment>
<evidence type="ECO:0008006" key="3">
    <source>
        <dbReference type="Google" id="ProtNLM"/>
    </source>
</evidence>
<dbReference type="InterPro" id="IPR036412">
    <property type="entry name" value="HAD-like_sf"/>
</dbReference>
<evidence type="ECO:0000313" key="2">
    <source>
        <dbReference type="Proteomes" id="UP000054396"/>
    </source>
</evidence>
<reference evidence="1 2" key="1">
    <citation type="submission" date="2015-12" db="EMBL/GenBank/DDBJ databases">
        <authorList>
            <person name="Shamseldin A."/>
            <person name="Moawad H."/>
            <person name="Abd El-Rahim W.M."/>
            <person name="Sadowsky M.J."/>
        </authorList>
    </citation>
    <scope>NUCLEOTIDE SEQUENCE [LARGE SCALE GENOMIC DNA]</scope>
    <source>
        <strain evidence="1 2">SJ5A-1</strain>
    </source>
</reference>
<proteinExistence type="predicted"/>